<evidence type="ECO:0000259" key="4">
    <source>
        <dbReference type="PROSITE" id="PS50011"/>
    </source>
</evidence>
<feature type="binding site" evidence="3">
    <location>
        <position position="40"/>
    </location>
    <ligand>
        <name>ATP</name>
        <dbReference type="ChEBI" id="CHEBI:30616"/>
    </ligand>
</feature>
<dbReference type="SUPFAM" id="SSF52540">
    <property type="entry name" value="P-loop containing nucleoside triphosphate hydrolases"/>
    <property type="match status" value="1"/>
</dbReference>
<dbReference type="InterPro" id="IPR001806">
    <property type="entry name" value="Small_GTPase"/>
</dbReference>
<sequence length="632" mass="70683">MGNAIKIEGVEGIEIKEKLGEGSFGEVYKAKWNGNLVAVKRLKEEVAWGHPKVLEQFKRECTFLRELDHPNIVKLLDAIFPQGNLPVLITELLFCDLFTYYNNSKTTPKVSLDETINIMLDVGEGLKFLHVREDPIVHRDIKSHNILLDSKLRAKIADLGQAKEFPGLGAGRCATATPVPGGTTYMAPETFPSDSYHSNCRLVDYGAEIDIFSFGVVLLEVTVGHQPSPRPLLIPYGRGKSHVTGEDYNGTQRGGKSFHHVTKGTLVGITLTVFFNKGQGEVKKTLIRATFLLLERRILTPGGEGGGRTAIYVPCTFACTIFNLHVLFLICSNNFNLQVKFSVCIWATVYMGCIGMCRCEGYELPYKEDLTFFLADGHLVPEHSRRRKELGEMGTLHPLRDMVLQCLENDPRRRPTIIQVIKGLQRNDGSQRRIELKIAVLGSSGVGKSLLIKRYVDSDFPFELVRPTIGVDHQSVPLEIGNQLVILRIVDPAGQERFDSIAPALFRGSHGAFLVYDISEQRSFAALPKYLDFIATSCGEDVKVMLIGNKADLPRRVNFESAQNYATFYKMEHLEVSAKTLDNVDEMFERLARKILDSLDESDIHILEKTLSRQQSRIHLTDGEQPKSGCNC</sequence>
<dbReference type="InterPro" id="IPR051681">
    <property type="entry name" value="Ser/Thr_Kinases-Pseudokinases"/>
</dbReference>
<evidence type="ECO:0000313" key="6">
    <source>
        <dbReference type="Proteomes" id="UP001159405"/>
    </source>
</evidence>
<dbReference type="Pfam" id="PF00071">
    <property type="entry name" value="Ras"/>
    <property type="match status" value="1"/>
</dbReference>
<proteinExistence type="predicted"/>
<keyword evidence="6" id="KW-1185">Reference proteome</keyword>
<dbReference type="SMART" id="SM00176">
    <property type="entry name" value="RAN"/>
    <property type="match status" value="1"/>
</dbReference>
<protein>
    <recommendedName>
        <fullName evidence="4">Protein kinase domain-containing protein</fullName>
    </recommendedName>
</protein>
<evidence type="ECO:0000256" key="3">
    <source>
        <dbReference type="PROSITE-ProRule" id="PRU10141"/>
    </source>
</evidence>
<dbReference type="SMART" id="SM00173">
    <property type="entry name" value="RAS"/>
    <property type="match status" value="1"/>
</dbReference>
<evidence type="ECO:0000256" key="2">
    <source>
        <dbReference type="ARBA" id="ARBA00022840"/>
    </source>
</evidence>
<dbReference type="PROSITE" id="PS00108">
    <property type="entry name" value="PROTEIN_KINASE_ST"/>
    <property type="match status" value="1"/>
</dbReference>
<dbReference type="Gene3D" id="3.40.50.300">
    <property type="entry name" value="P-loop containing nucleotide triphosphate hydrolases"/>
    <property type="match status" value="1"/>
</dbReference>
<dbReference type="PRINTS" id="PR00449">
    <property type="entry name" value="RASTRNSFRMNG"/>
</dbReference>
<dbReference type="InterPro" id="IPR005225">
    <property type="entry name" value="Small_GTP-bd"/>
</dbReference>
<dbReference type="PANTHER" id="PTHR44329">
    <property type="entry name" value="SERINE/THREONINE-PROTEIN KINASE TNNI3K-RELATED"/>
    <property type="match status" value="1"/>
</dbReference>
<dbReference type="Gene3D" id="3.30.200.20">
    <property type="entry name" value="Phosphorylase Kinase, domain 1"/>
    <property type="match status" value="1"/>
</dbReference>
<dbReference type="PROSITE" id="PS00107">
    <property type="entry name" value="PROTEIN_KINASE_ATP"/>
    <property type="match status" value="1"/>
</dbReference>
<dbReference type="NCBIfam" id="TIGR00231">
    <property type="entry name" value="small_GTP"/>
    <property type="match status" value="1"/>
</dbReference>
<keyword evidence="1 3" id="KW-0547">Nucleotide-binding</keyword>
<dbReference type="Gene3D" id="1.10.510.10">
    <property type="entry name" value="Transferase(Phosphotransferase) domain 1"/>
    <property type="match status" value="1"/>
</dbReference>
<dbReference type="CDD" id="cd00154">
    <property type="entry name" value="Rab"/>
    <property type="match status" value="1"/>
</dbReference>
<dbReference type="SMART" id="SM00220">
    <property type="entry name" value="S_TKc"/>
    <property type="match status" value="1"/>
</dbReference>
<name>A0ABN8NKY9_9CNID</name>
<gene>
    <name evidence="5" type="ORF">PLOB_00020680</name>
</gene>
<dbReference type="PROSITE" id="PS51421">
    <property type="entry name" value="RAS"/>
    <property type="match status" value="1"/>
</dbReference>
<dbReference type="InterPro" id="IPR011009">
    <property type="entry name" value="Kinase-like_dom_sf"/>
</dbReference>
<dbReference type="InterPro" id="IPR008271">
    <property type="entry name" value="Ser/Thr_kinase_AS"/>
</dbReference>
<dbReference type="InterPro" id="IPR017441">
    <property type="entry name" value="Protein_kinase_ATP_BS"/>
</dbReference>
<dbReference type="InterPro" id="IPR000719">
    <property type="entry name" value="Prot_kinase_dom"/>
</dbReference>
<dbReference type="PROSITE" id="PS51419">
    <property type="entry name" value="RAB"/>
    <property type="match status" value="1"/>
</dbReference>
<accession>A0ABN8NKY9</accession>
<feature type="domain" description="Protein kinase" evidence="4">
    <location>
        <begin position="13"/>
        <end position="434"/>
    </location>
</feature>
<evidence type="ECO:0000256" key="1">
    <source>
        <dbReference type="ARBA" id="ARBA00022741"/>
    </source>
</evidence>
<dbReference type="SMART" id="SM00175">
    <property type="entry name" value="RAB"/>
    <property type="match status" value="1"/>
</dbReference>
<dbReference type="SMART" id="SM00174">
    <property type="entry name" value="RHO"/>
    <property type="match status" value="1"/>
</dbReference>
<comment type="caution">
    <text evidence="5">The sequence shown here is derived from an EMBL/GenBank/DDBJ whole genome shotgun (WGS) entry which is preliminary data.</text>
</comment>
<evidence type="ECO:0000313" key="5">
    <source>
        <dbReference type="EMBL" id="CAH3111895.1"/>
    </source>
</evidence>
<dbReference type="InterPro" id="IPR027417">
    <property type="entry name" value="P-loop_NTPase"/>
</dbReference>
<reference evidence="5 6" key="1">
    <citation type="submission" date="2022-05" db="EMBL/GenBank/DDBJ databases">
        <authorList>
            <consortium name="Genoscope - CEA"/>
            <person name="William W."/>
        </authorList>
    </citation>
    <scope>NUCLEOTIDE SEQUENCE [LARGE SCALE GENOMIC DNA]</scope>
</reference>
<dbReference type="Proteomes" id="UP001159405">
    <property type="component" value="Unassembled WGS sequence"/>
</dbReference>
<dbReference type="EMBL" id="CALNXK010000024">
    <property type="protein sequence ID" value="CAH3111895.1"/>
    <property type="molecule type" value="Genomic_DNA"/>
</dbReference>
<organism evidence="5 6">
    <name type="scientific">Porites lobata</name>
    <dbReference type="NCBI Taxonomy" id="104759"/>
    <lineage>
        <taxon>Eukaryota</taxon>
        <taxon>Metazoa</taxon>
        <taxon>Cnidaria</taxon>
        <taxon>Anthozoa</taxon>
        <taxon>Hexacorallia</taxon>
        <taxon>Scleractinia</taxon>
        <taxon>Fungiina</taxon>
        <taxon>Poritidae</taxon>
        <taxon>Porites</taxon>
    </lineage>
</organism>
<dbReference type="Pfam" id="PF00069">
    <property type="entry name" value="Pkinase"/>
    <property type="match status" value="1"/>
</dbReference>
<dbReference type="SUPFAM" id="SSF56112">
    <property type="entry name" value="Protein kinase-like (PK-like)"/>
    <property type="match status" value="1"/>
</dbReference>
<dbReference type="PROSITE" id="PS50011">
    <property type="entry name" value="PROTEIN_KINASE_DOM"/>
    <property type="match status" value="1"/>
</dbReference>
<keyword evidence="2 3" id="KW-0067">ATP-binding</keyword>